<organism evidence="1 2">
    <name type="scientific">Lasiosphaeris hirsuta</name>
    <dbReference type="NCBI Taxonomy" id="260670"/>
    <lineage>
        <taxon>Eukaryota</taxon>
        <taxon>Fungi</taxon>
        <taxon>Dikarya</taxon>
        <taxon>Ascomycota</taxon>
        <taxon>Pezizomycotina</taxon>
        <taxon>Sordariomycetes</taxon>
        <taxon>Sordariomycetidae</taxon>
        <taxon>Sordariales</taxon>
        <taxon>Lasiosphaeriaceae</taxon>
        <taxon>Lasiosphaeris</taxon>
    </lineage>
</organism>
<dbReference type="EMBL" id="JAUKUA010000004">
    <property type="protein sequence ID" value="KAK0714713.1"/>
    <property type="molecule type" value="Genomic_DNA"/>
</dbReference>
<evidence type="ECO:0000313" key="1">
    <source>
        <dbReference type="EMBL" id="KAK0714713.1"/>
    </source>
</evidence>
<accession>A0AA40AF69</accession>
<gene>
    <name evidence="1" type="ORF">B0H67DRAFT_220450</name>
</gene>
<name>A0AA40AF69_9PEZI</name>
<reference evidence="1" key="1">
    <citation type="submission" date="2023-06" db="EMBL/GenBank/DDBJ databases">
        <title>Genome-scale phylogeny and comparative genomics of the fungal order Sordariales.</title>
        <authorList>
            <consortium name="Lawrence Berkeley National Laboratory"/>
            <person name="Hensen N."/>
            <person name="Bonometti L."/>
            <person name="Westerberg I."/>
            <person name="Brannstrom I.O."/>
            <person name="Guillou S."/>
            <person name="Cros-Aarteil S."/>
            <person name="Calhoun S."/>
            <person name="Haridas S."/>
            <person name="Kuo A."/>
            <person name="Mondo S."/>
            <person name="Pangilinan J."/>
            <person name="Riley R."/>
            <person name="Labutti K."/>
            <person name="Andreopoulos B."/>
            <person name="Lipzen A."/>
            <person name="Chen C."/>
            <person name="Yanf M."/>
            <person name="Daum C."/>
            <person name="Ng V."/>
            <person name="Clum A."/>
            <person name="Steindorff A."/>
            <person name="Ohm R."/>
            <person name="Martin F."/>
            <person name="Silar P."/>
            <person name="Natvig D."/>
            <person name="Lalanne C."/>
            <person name="Gautier V."/>
            <person name="Ament-Velasquez S.L."/>
            <person name="Kruys A."/>
            <person name="Hutchinson M.I."/>
            <person name="Powell A.J."/>
            <person name="Barry K."/>
            <person name="Miller A.N."/>
            <person name="Grigoriev I.V."/>
            <person name="Debuchy R."/>
            <person name="Gladieux P."/>
            <person name="Thoren M.H."/>
            <person name="Johannesson H."/>
        </authorList>
    </citation>
    <scope>NUCLEOTIDE SEQUENCE</scope>
    <source>
        <strain evidence="1">SMH4607-1</strain>
    </source>
</reference>
<dbReference type="Proteomes" id="UP001172102">
    <property type="component" value="Unassembled WGS sequence"/>
</dbReference>
<sequence length="229" mass="25952">MGCCTYKPHREVTGTHRHFVKDLWKHRAISKFTDNEAQYWSTETIRKKFHKGAVREVLGNNRGRYDDELVKHIVRKASKPFVVTVLAAKAPYIDGTLLKIMQFFRESGFTDITAQQYCLTLKSLTSSAIFTHQLMFSICEDYQWKVLVPVFSTAQASYDFPGEAILPFSSRYHKGEGYGAFSSVYKVKIEPGHFGDPGRGVSFCGRSRACEVVMNCVVLRARNFLAGVA</sequence>
<keyword evidence="2" id="KW-1185">Reference proteome</keyword>
<dbReference type="AlphaFoldDB" id="A0AA40AF69"/>
<proteinExistence type="predicted"/>
<comment type="caution">
    <text evidence="1">The sequence shown here is derived from an EMBL/GenBank/DDBJ whole genome shotgun (WGS) entry which is preliminary data.</text>
</comment>
<protein>
    <submittedName>
        <fullName evidence="1">Uncharacterized protein</fullName>
    </submittedName>
</protein>
<evidence type="ECO:0000313" key="2">
    <source>
        <dbReference type="Proteomes" id="UP001172102"/>
    </source>
</evidence>